<dbReference type="Proteomes" id="UP001181239">
    <property type="component" value="Unassembled WGS sequence"/>
</dbReference>
<accession>A0AAE4L5C1</accession>
<evidence type="ECO:0000313" key="2">
    <source>
        <dbReference type="Proteomes" id="UP001181239"/>
    </source>
</evidence>
<reference evidence="1" key="1">
    <citation type="submission" date="2023-10" db="EMBL/GenBank/DDBJ databases">
        <title>Genome of Potential pathogenic bacteria in Crohn's disease.</title>
        <authorList>
            <person name="Rodriguez-Palacios A."/>
        </authorList>
    </citation>
    <scope>NUCLEOTIDE SEQUENCE</scope>
    <source>
        <strain evidence="1">CavFT-hAR11</strain>
    </source>
</reference>
<protein>
    <submittedName>
        <fullName evidence="1">Uncharacterized protein</fullName>
    </submittedName>
</protein>
<organism evidence="1 2">
    <name type="scientific">Phocaeicola vulgatus</name>
    <name type="common">Bacteroides vulgatus</name>
    <dbReference type="NCBI Taxonomy" id="821"/>
    <lineage>
        <taxon>Bacteria</taxon>
        <taxon>Pseudomonadati</taxon>
        <taxon>Bacteroidota</taxon>
        <taxon>Bacteroidia</taxon>
        <taxon>Bacteroidales</taxon>
        <taxon>Bacteroidaceae</taxon>
        <taxon>Phocaeicola</taxon>
    </lineage>
</organism>
<evidence type="ECO:0000313" key="1">
    <source>
        <dbReference type="EMBL" id="MDU0241727.1"/>
    </source>
</evidence>
<dbReference type="EMBL" id="JAWDET010000006">
    <property type="protein sequence ID" value="MDU0241727.1"/>
    <property type="molecule type" value="Genomic_DNA"/>
</dbReference>
<sequence length="127" mass="15149">MNEAYVSLETAKLLKEKGFDSHYSTLFYKNDKLEFYKEERKKYWLQVDEYAAPTLCMAQNWLRETKGIYVWIEPVVGHKWTISFCDLNVSAEESDWIENDIKKEGYPVYKKYEEALENAINMVLKII</sequence>
<dbReference type="AlphaFoldDB" id="A0AAE4L5C1"/>
<gene>
    <name evidence="1" type="ORF">RVH43_14105</name>
</gene>
<dbReference type="RefSeq" id="WP_138272195.1">
    <property type="nucleotide sequence ID" value="NZ_BAABYE010000001.1"/>
</dbReference>
<comment type="caution">
    <text evidence="1">The sequence shown here is derived from an EMBL/GenBank/DDBJ whole genome shotgun (WGS) entry which is preliminary data.</text>
</comment>
<proteinExistence type="predicted"/>
<name>A0AAE4L5C1_PHOVU</name>